<dbReference type="InterPro" id="IPR025944">
    <property type="entry name" value="Sigma_54_int_dom_CS"/>
</dbReference>
<dbReference type="AlphaFoldDB" id="A0A538TKZ0"/>
<keyword evidence="2" id="KW-0067">ATP-binding</keyword>
<keyword evidence="6" id="KW-0175">Coiled coil</keyword>
<dbReference type="PROSITE" id="PS00676">
    <property type="entry name" value="SIGMA54_INTERACT_2"/>
    <property type="match status" value="1"/>
</dbReference>
<dbReference type="InterPro" id="IPR011990">
    <property type="entry name" value="TPR-like_helical_dom_sf"/>
</dbReference>
<dbReference type="PRINTS" id="PR01590">
    <property type="entry name" value="HTHFIS"/>
</dbReference>
<evidence type="ECO:0000256" key="1">
    <source>
        <dbReference type="ARBA" id="ARBA00022741"/>
    </source>
</evidence>
<evidence type="ECO:0000313" key="9">
    <source>
        <dbReference type="Proteomes" id="UP000316609"/>
    </source>
</evidence>
<dbReference type="Pfam" id="PF00158">
    <property type="entry name" value="Sigma54_activat"/>
    <property type="match status" value="1"/>
</dbReference>
<evidence type="ECO:0000313" key="8">
    <source>
        <dbReference type="EMBL" id="TMQ64278.1"/>
    </source>
</evidence>
<dbReference type="CDD" id="cd00009">
    <property type="entry name" value="AAA"/>
    <property type="match status" value="1"/>
</dbReference>
<gene>
    <name evidence="8" type="ORF">E6K78_09570</name>
</gene>
<dbReference type="Pfam" id="PF13424">
    <property type="entry name" value="TPR_12"/>
    <property type="match status" value="2"/>
</dbReference>
<dbReference type="GO" id="GO:0006355">
    <property type="term" value="P:regulation of DNA-templated transcription"/>
    <property type="evidence" value="ECO:0007669"/>
    <property type="project" value="InterPro"/>
</dbReference>
<evidence type="ECO:0000256" key="2">
    <source>
        <dbReference type="ARBA" id="ARBA00022840"/>
    </source>
</evidence>
<dbReference type="InterPro" id="IPR009057">
    <property type="entry name" value="Homeodomain-like_sf"/>
</dbReference>
<proteinExistence type="predicted"/>
<dbReference type="Gene3D" id="1.25.40.10">
    <property type="entry name" value="Tetratricopeptide repeat domain"/>
    <property type="match status" value="3"/>
</dbReference>
<dbReference type="InterPro" id="IPR025662">
    <property type="entry name" value="Sigma_54_int_dom_ATP-bd_1"/>
</dbReference>
<evidence type="ECO:0000259" key="7">
    <source>
        <dbReference type="PROSITE" id="PS50045"/>
    </source>
</evidence>
<dbReference type="InterPro" id="IPR058031">
    <property type="entry name" value="AAA_lid_NorR"/>
</dbReference>
<dbReference type="EMBL" id="VBOY01000090">
    <property type="protein sequence ID" value="TMQ64278.1"/>
    <property type="molecule type" value="Genomic_DNA"/>
</dbReference>
<dbReference type="Pfam" id="PF25601">
    <property type="entry name" value="AAA_lid_14"/>
    <property type="match status" value="1"/>
</dbReference>
<dbReference type="InterPro" id="IPR002078">
    <property type="entry name" value="Sigma_54_int"/>
</dbReference>
<keyword evidence="1" id="KW-0547">Nucleotide-binding</keyword>
<dbReference type="Pfam" id="PF02954">
    <property type="entry name" value="HTH_8"/>
    <property type="match status" value="1"/>
</dbReference>
<dbReference type="Gene3D" id="1.10.10.60">
    <property type="entry name" value="Homeodomain-like"/>
    <property type="match status" value="1"/>
</dbReference>
<reference evidence="8 9" key="1">
    <citation type="journal article" date="2019" name="Nat. Microbiol.">
        <title>Mediterranean grassland soil C-N compound turnover is dependent on rainfall and depth, and is mediated by genomically divergent microorganisms.</title>
        <authorList>
            <person name="Diamond S."/>
            <person name="Andeer P.F."/>
            <person name="Li Z."/>
            <person name="Crits-Christoph A."/>
            <person name="Burstein D."/>
            <person name="Anantharaman K."/>
            <person name="Lane K.R."/>
            <person name="Thomas B.C."/>
            <person name="Pan C."/>
            <person name="Northen T.R."/>
            <person name="Banfield J.F."/>
        </authorList>
    </citation>
    <scope>NUCLEOTIDE SEQUENCE [LARGE SCALE GENOMIC DNA]</scope>
    <source>
        <strain evidence="8">WS_8</strain>
    </source>
</reference>
<dbReference type="PANTHER" id="PTHR32071">
    <property type="entry name" value="TRANSCRIPTIONAL REGULATORY PROTEIN"/>
    <property type="match status" value="1"/>
</dbReference>
<dbReference type="InterPro" id="IPR003593">
    <property type="entry name" value="AAA+_ATPase"/>
</dbReference>
<keyword evidence="4" id="KW-0238">DNA-binding</keyword>
<dbReference type="SUPFAM" id="SSF48452">
    <property type="entry name" value="TPR-like"/>
    <property type="match status" value="3"/>
</dbReference>
<keyword evidence="5" id="KW-0804">Transcription</keyword>
<dbReference type="SUPFAM" id="SSF46689">
    <property type="entry name" value="Homeodomain-like"/>
    <property type="match status" value="1"/>
</dbReference>
<dbReference type="InterPro" id="IPR025943">
    <property type="entry name" value="Sigma_54_int_dom_ATP-bd_2"/>
</dbReference>
<keyword evidence="3" id="KW-0805">Transcription regulation</keyword>
<dbReference type="PROSITE" id="PS00675">
    <property type="entry name" value="SIGMA54_INTERACT_1"/>
    <property type="match status" value="1"/>
</dbReference>
<dbReference type="GO" id="GO:0005524">
    <property type="term" value="F:ATP binding"/>
    <property type="evidence" value="ECO:0007669"/>
    <property type="project" value="UniProtKB-KW"/>
</dbReference>
<dbReference type="Gene3D" id="3.40.50.300">
    <property type="entry name" value="P-loop containing nucleotide triphosphate hydrolases"/>
    <property type="match status" value="1"/>
</dbReference>
<evidence type="ECO:0000256" key="6">
    <source>
        <dbReference type="SAM" id="Coils"/>
    </source>
</evidence>
<feature type="coiled-coil region" evidence="6">
    <location>
        <begin position="348"/>
        <end position="385"/>
    </location>
</feature>
<comment type="caution">
    <text evidence="8">The sequence shown here is derived from an EMBL/GenBank/DDBJ whole genome shotgun (WGS) entry which is preliminary data.</text>
</comment>
<dbReference type="InterPro" id="IPR019734">
    <property type="entry name" value="TPR_rpt"/>
</dbReference>
<dbReference type="Proteomes" id="UP000316609">
    <property type="component" value="Unassembled WGS sequence"/>
</dbReference>
<dbReference type="Gene3D" id="1.10.8.60">
    <property type="match status" value="1"/>
</dbReference>
<evidence type="ECO:0000256" key="4">
    <source>
        <dbReference type="ARBA" id="ARBA00023125"/>
    </source>
</evidence>
<dbReference type="SUPFAM" id="SSF52540">
    <property type="entry name" value="P-loop containing nucleoside triphosphate hydrolases"/>
    <property type="match status" value="1"/>
</dbReference>
<name>A0A538TKZ0_UNCEI</name>
<dbReference type="GO" id="GO:0043565">
    <property type="term" value="F:sequence-specific DNA binding"/>
    <property type="evidence" value="ECO:0007669"/>
    <property type="project" value="InterPro"/>
</dbReference>
<dbReference type="InterPro" id="IPR002197">
    <property type="entry name" value="HTH_Fis"/>
</dbReference>
<evidence type="ECO:0000256" key="3">
    <source>
        <dbReference type="ARBA" id="ARBA00023015"/>
    </source>
</evidence>
<evidence type="ECO:0000256" key="5">
    <source>
        <dbReference type="ARBA" id="ARBA00023163"/>
    </source>
</evidence>
<dbReference type="SMART" id="SM00028">
    <property type="entry name" value="TPR"/>
    <property type="match status" value="8"/>
</dbReference>
<dbReference type="InterPro" id="IPR027417">
    <property type="entry name" value="P-loop_NTPase"/>
</dbReference>
<sequence>MPSYDRNRIADLEGRLTVSAERVPAAVAELEMLADLYLQADSYLPALETIQRLLRLPQARSLSAARRAALELKAVSCRISQGDCAAALAHCREILRSESQIDSLPVRALLHQRSAEALLKLTRLEEARERAAQSLALSDQAGDIGLSAAGLNLMGRIAYREGDPLAARDMYEQALALYRRLGDEASAARVRNNLGLILKNLCEWESACAHFRGALESFRGLGRFAETGPPLLHLGIVYQKSGEWARAEEHYRQAEHVFLQVADHLSLVRVTIGLGNVARLERRFSDAESLLLGALERARSHDARREEALALEFLGELEADRGLPEAAVARYHEALAVAERAASDGDVIVELERRRAEALCEIGKLDQAEQACERARRLARRIDDRLEHAATHRVAGQIAWARGQRNEALQAWGIAASLLAQCHERYELGRTLLALGRAVQNPLEARRHLYRASALFAELPAPHWLEQAEIELARLLGAAPDLPGRPDSTLGRRHRAPSLVACSHAMLMAEGLARRAAATELSVLITGETGTGKELIARTIHGLSPRARRPFLAVNCGALRAELALSQLFGHRKGAFTGAHAEGTGLVEAANGGTLFLDEVGELPHDVQVTLLRFLESGEYLRLGDSQVRRADVRIIAATNRELKAGADHRSFRRDLLYRLNEIEIRLPALRERAADILPLARHFLTFYGGLGGPTLSTEAEAVLRAYPWPGNVRELENVMKRVAALHGGGGIVDSSGLLAFLLEASLTPTAADERSTILAAFERSGGNKSRMAEMMHVSRKTLYARIKRLGLDLS</sequence>
<dbReference type="SMART" id="SM00382">
    <property type="entry name" value="AAA"/>
    <property type="match status" value="1"/>
</dbReference>
<feature type="domain" description="Sigma-54 factor interaction" evidence="7">
    <location>
        <begin position="499"/>
        <end position="725"/>
    </location>
</feature>
<dbReference type="FunFam" id="3.40.50.300:FF:000006">
    <property type="entry name" value="DNA-binding transcriptional regulator NtrC"/>
    <property type="match status" value="1"/>
</dbReference>
<dbReference type="PROSITE" id="PS50045">
    <property type="entry name" value="SIGMA54_INTERACT_4"/>
    <property type="match status" value="1"/>
</dbReference>
<organism evidence="8 9">
    <name type="scientific">Eiseniibacteriota bacterium</name>
    <dbReference type="NCBI Taxonomy" id="2212470"/>
    <lineage>
        <taxon>Bacteria</taxon>
        <taxon>Candidatus Eiseniibacteriota</taxon>
    </lineage>
</organism>
<protein>
    <submittedName>
        <fullName evidence="8">Tetratricopeptide repeat protein</fullName>
    </submittedName>
</protein>
<accession>A0A538TKZ0</accession>
<dbReference type="PROSITE" id="PS00688">
    <property type="entry name" value="SIGMA54_INTERACT_3"/>
    <property type="match status" value="1"/>
</dbReference>